<comment type="caution">
    <text evidence="1">The sequence shown here is derived from an EMBL/GenBank/DDBJ whole genome shotgun (WGS) entry which is preliminary data.</text>
</comment>
<organism evidence="1 2">
    <name type="scientific">Volvox reticuliferus</name>
    <dbReference type="NCBI Taxonomy" id="1737510"/>
    <lineage>
        <taxon>Eukaryota</taxon>
        <taxon>Viridiplantae</taxon>
        <taxon>Chlorophyta</taxon>
        <taxon>core chlorophytes</taxon>
        <taxon>Chlorophyceae</taxon>
        <taxon>CS clade</taxon>
        <taxon>Chlamydomonadales</taxon>
        <taxon>Volvocaceae</taxon>
        <taxon>Volvox</taxon>
    </lineage>
</organism>
<feature type="non-terminal residue" evidence="1">
    <location>
        <position position="1"/>
    </location>
</feature>
<reference evidence="1" key="1">
    <citation type="journal article" date="2021" name="Proc. Natl. Acad. Sci. U.S.A.">
        <title>Three genomes in the algal genus Volvox reveal the fate of a haploid sex-determining region after a transition to homothallism.</title>
        <authorList>
            <person name="Yamamoto K."/>
            <person name="Hamaji T."/>
            <person name="Kawai-Toyooka H."/>
            <person name="Matsuzaki R."/>
            <person name="Takahashi F."/>
            <person name="Nishimura Y."/>
            <person name="Kawachi M."/>
            <person name="Noguchi H."/>
            <person name="Minakuchi Y."/>
            <person name="Umen J.G."/>
            <person name="Toyoda A."/>
            <person name="Nozaki H."/>
        </authorList>
    </citation>
    <scope>NUCLEOTIDE SEQUENCE</scope>
    <source>
        <strain evidence="1">NIES-3785</strain>
    </source>
</reference>
<name>A0A8J4D4G2_9CHLO</name>
<evidence type="ECO:0000313" key="2">
    <source>
        <dbReference type="Proteomes" id="UP000722791"/>
    </source>
</evidence>
<sequence length="184" mass="19915">GGLVEDNAIELLLEPLDGVLLGHLVLDAHPRLALPAAGHTVPSPFQAHVEIHAVNTSRGVILQSQINVLLDTETEVAGVRKVLTDKLELLHGQAALHQIVGLLAADGHKARNLLITADSERADCKTSLPVHRNLRCQLFQHLGGLLQPIARLADGNVQHEFADADFPHVLGVLAVRHFERRPLP</sequence>
<dbReference type="AlphaFoldDB" id="A0A8J4D4G2"/>
<feature type="non-terminal residue" evidence="1">
    <location>
        <position position="184"/>
    </location>
</feature>
<gene>
    <name evidence="1" type="ORF">Vretimale_1560</name>
</gene>
<dbReference type="EMBL" id="BNCQ01000002">
    <property type="protein sequence ID" value="GIL95549.1"/>
    <property type="molecule type" value="Genomic_DNA"/>
</dbReference>
<dbReference type="Proteomes" id="UP000722791">
    <property type="component" value="Unassembled WGS sequence"/>
</dbReference>
<evidence type="ECO:0000313" key="1">
    <source>
        <dbReference type="EMBL" id="GIL95549.1"/>
    </source>
</evidence>
<protein>
    <submittedName>
        <fullName evidence="1">Uncharacterized protein</fullName>
    </submittedName>
</protein>
<accession>A0A8J4D4G2</accession>
<proteinExistence type="predicted"/>